<dbReference type="PANTHER" id="PTHR43723">
    <property type="entry name" value="COBALT TRANSPORT PROTEIN CBIQ"/>
    <property type="match status" value="1"/>
</dbReference>
<dbReference type="GO" id="GO:0043190">
    <property type="term" value="C:ATP-binding cassette (ABC) transporter complex"/>
    <property type="evidence" value="ECO:0007669"/>
    <property type="project" value="TreeGrafter"/>
</dbReference>
<dbReference type="KEGG" id="sje:AAV35_001130"/>
<feature type="transmembrane region" description="Helical" evidence="5">
    <location>
        <begin position="12"/>
        <end position="28"/>
    </location>
</feature>
<protein>
    <submittedName>
        <fullName evidence="6">Uncharacterized protein</fullName>
    </submittedName>
</protein>
<evidence type="ECO:0000313" key="7">
    <source>
        <dbReference type="Proteomes" id="UP000092654"/>
    </source>
</evidence>
<proteinExistence type="predicted"/>
<comment type="subcellular location">
    <subcellularLocation>
        <location evidence="1">Membrane</location>
        <topology evidence="1">Multi-pass membrane protein</topology>
    </subcellularLocation>
</comment>
<organism evidence="6 7">
    <name type="scientific">Salimicrobium jeotgali</name>
    <dbReference type="NCBI Taxonomy" id="1230341"/>
    <lineage>
        <taxon>Bacteria</taxon>
        <taxon>Bacillati</taxon>
        <taxon>Bacillota</taxon>
        <taxon>Bacilli</taxon>
        <taxon>Bacillales</taxon>
        <taxon>Bacillaceae</taxon>
        <taxon>Salimicrobium</taxon>
    </lineage>
</organism>
<keyword evidence="3 5" id="KW-1133">Transmembrane helix</keyword>
<evidence type="ECO:0000256" key="1">
    <source>
        <dbReference type="ARBA" id="ARBA00004141"/>
    </source>
</evidence>
<sequence>MCMYLNNLNPSVKALTILGLVAALALLFDPVTPALFTLCTIAVTFLFGDFRRKYYLFYLIPFTIFAIGMLWTTIAFADAPKNPSETVGLIWWEVPREDVLVALSLSFRVLAFATMSLLFIFTTNMVEFLLSLMQQLRLPPKLAYGIMAGYRFLPMLTTEFRQIRAAHRVRGMGQESRWKRYRRFAVPLLAGAIRKAERTAVAMESKGFTGTRERTFYRNIRVRKKDWLFPAGMGAIFLLLILLSLRFDYFSWYQGQL</sequence>
<dbReference type="GO" id="GO:0006824">
    <property type="term" value="P:cobalt ion transport"/>
    <property type="evidence" value="ECO:0007669"/>
    <property type="project" value="TreeGrafter"/>
</dbReference>
<keyword evidence="4 5" id="KW-0472">Membrane</keyword>
<dbReference type="Proteomes" id="UP000092654">
    <property type="component" value="Chromosome"/>
</dbReference>
<dbReference type="Pfam" id="PF02361">
    <property type="entry name" value="CbiQ"/>
    <property type="match status" value="1"/>
</dbReference>
<name>A0AAC8PRD8_9BACI</name>
<dbReference type="CDD" id="cd16914">
    <property type="entry name" value="EcfT"/>
    <property type="match status" value="1"/>
</dbReference>
<dbReference type="InterPro" id="IPR003339">
    <property type="entry name" value="ABC/ECF_trnsptr_transmembrane"/>
</dbReference>
<dbReference type="PANTHER" id="PTHR43723:SF1">
    <property type="entry name" value="COBALT TRANSPORT PROTEIN CBIQ"/>
    <property type="match status" value="1"/>
</dbReference>
<gene>
    <name evidence="6" type="ORF">AAV35_001130</name>
</gene>
<feature type="transmembrane region" description="Helical" evidence="5">
    <location>
        <begin position="227"/>
        <end position="247"/>
    </location>
</feature>
<evidence type="ECO:0000313" key="6">
    <source>
        <dbReference type="EMBL" id="AKG03521.2"/>
    </source>
</evidence>
<evidence type="ECO:0000256" key="5">
    <source>
        <dbReference type="SAM" id="Phobius"/>
    </source>
</evidence>
<evidence type="ECO:0000256" key="3">
    <source>
        <dbReference type="ARBA" id="ARBA00022989"/>
    </source>
</evidence>
<keyword evidence="2 5" id="KW-0812">Transmembrane</keyword>
<feature type="transmembrane region" description="Helical" evidence="5">
    <location>
        <begin position="99"/>
        <end position="121"/>
    </location>
</feature>
<reference evidence="7" key="1">
    <citation type="submission" date="2015-06" db="EMBL/GenBank/DDBJ databases">
        <title>Salimicrobium jeotgali MJ3, isolated from Myulchi jeot, a traditional Korean fermented seafood.</title>
        <authorList>
            <person name="Kim K.H."/>
            <person name="Jeon C.O."/>
            <person name="Jin H.M."/>
        </authorList>
    </citation>
    <scope>NUCLEOTIDE SEQUENCE [LARGE SCALE GENOMIC DNA]</scope>
    <source>
        <strain evidence="7">MJ3</strain>
    </source>
</reference>
<dbReference type="InterPro" id="IPR052770">
    <property type="entry name" value="Cobalt_transport_CbiQ"/>
</dbReference>
<accession>A0AAC8PRD8</accession>
<feature type="transmembrane region" description="Helical" evidence="5">
    <location>
        <begin position="57"/>
        <end position="79"/>
    </location>
</feature>
<dbReference type="EMBL" id="CP011361">
    <property type="protein sequence ID" value="AKG03521.2"/>
    <property type="molecule type" value="Genomic_DNA"/>
</dbReference>
<evidence type="ECO:0000256" key="4">
    <source>
        <dbReference type="ARBA" id="ARBA00023136"/>
    </source>
</evidence>
<evidence type="ECO:0000256" key="2">
    <source>
        <dbReference type="ARBA" id="ARBA00022692"/>
    </source>
</evidence>
<dbReference type="AlphaFoldDB" id="A0AAC8PRD8"/>